<dbReference type="PANTHER" id="PTHR14859:SF15">
    <property type="entry name" value="ENDONUCLEASE_EXONUCLEASE_PHOSPHATASE DOMAIN-CONTAINING PROTEIN"/>
    <property type="match status" value="1"/>
</dbReference>
<dbReference type="Gene3D" id="3.60.10.10">
    <property type="entry name" value="Endonuclease/exonuclease/phosphatase"/>
    <property type="match status" value="1"/>
</dbReference>
<evidence type="ECO:0000313" key="3">
    <source>
        <dbReference type="Proteomes" id="UP000075260"/>
    </source>
</evidence>
<proteinExistence type="predicted"/>
<evidence type="ECO:0000259" key="1">
    <source>
        <dbReference type="Pfam" id="PF03372"/>
    </source>
</evidence>
<protein>
    <recommendedName>
        <fullName evidence="1">Endonuclease/exonuclease/phosphatase domain-containing protein</fullName>
    </recommendedName>
</protein>
<dbReference type="GO" id="GO:0016020">
    <property type="term" value="C:membrane"/>
    <property type="evidence" value="ECO:0007669"/>
    <property type="project" value="GOC"/>
</dbReference>
<evidence type="ECO:0000313" key="2">
    <source>
        <dbReference type="EMBL" id="KYF70939.1"/>
    </source>
</evidence>
<dbReference type="InterPro" id="IPR051916">
    <property type="entry name" value="GPI-anchor_lipid_remodeler"/>
</dbReference>
<name>A0A150QSI8_SORCE</name>
<dbReference type="EMBL" id="JEMA01000367">
    <property type="protein sequence ID" value="KYF70939.1"/>
    <property type="molecule type" value="Genomic_DNA"/>
</dbReference>
<feature type="domain" description="Endonuclease/exonuclease/phosphatase" evidence="1">
    <location>
        <begin position="2"/>
        <end position="250"/>
    </location>
</feature>
<dbReference type="OrthoDB" id="155529at2"/>
<sequence length="259" mass="28506">MLTLNIWNRHDPWEARLGLIRKGVRELAPDIVGLQEVMSYEGRSLADDIAEGLGYEVAFGPAHELGGGVLFGNAVLSRWPVARSQAFPLPTGETDEKRAILLAELASPRGVLPFFVTHLNWKFHHGAAREAQVAALAEIVMREAPVEGLPPVVVGDFNAQPEATEIRFMKGLHALNQKSVYFADTFDQTGKGPGFTFDPVRNPFAAITNEYPRRIDYIFVRGPDKQGRGKPLASRVVFEELEDGVAASDHYGVLSEISM</sequence>
<accession>A0A150QSI8</accession>
<dbReference type="PANTHER" id="PTHR14859">
    <property type="entry name" value="CALCOFLUOR WHITE HYPERSENSITIVE PROTEIN PRECURSOR"/>
    <property type="match status" value="1"/>
</dbReference>
<dbReference type="Pfam" id="PF03372">
    <property type="entry name" value="Exo_endo_phos"/>
    <property type="match status" value="1"/>
</dbReference>
<comment type="caution">
    <text evidence="2">The sequence shown here is derived from an EMBL/GenBank/DDBJ whole genome shotgun (WGS) entry which is preliminary data.</text>
</comment>
<dbReference type="Proteomes" id="UP000075260">
    <property type="component" value="Unassembled WGS sequence"/>
</dbReference>
<dbReference type="AlphaFoldDB" id="A0A150QSI8"/>
<dbReference type="InterPro" id="IPR036691">
    <property type="entry name" value="Endo/exonu/phosph_ase_sf"/>
</dbReference>
<dbReference type="GO" id="GO:0003824">
    <property type="term" value="F:catalytic activity"/>
    <property type="evidence" value="ECO:0007669"/>
    <property type="project" value="InterPro"/>
</dbReference>
<reference evidence="2 3" key="1">
    <citation type="submission" date="2014-02" db="EMBL/GenBank/DDBJ databases">
        <title>The small core and large imbalanced accessory genome model reveals a collaborative survival strategy of Sorangium cellulosum strains in nature.</title>
        <authorList>
            <person name="Han K."/>
            <person name="Peng R."/>
            <person name="Blom J."/>
            <person name="Li Y.-Z."/>
        </authorList>
    </citation>
    <scope>NUCLEOTIDE SEQUENCE [LARGE SCALE GENOMIC DNA]</scope>
    <source>
        <strain evidence="2 3">So0008-312</strain>
    </source>
</reference>
<dbReference type="InterPro" id="IPR005135">
    <property type="entry name" value="Endo/exonuclease/phosphatase"/>
</dbReference>
<dbReference type="SUPFAM" id="SSF56219">
    <property type="entry name" value="DNase I-like"/>
    <property type="match status" value="1"/>
</dbReference>
<organism evidence="2 3">
    <name type="scientific">Sorangium cellulosum</name>
    <name type="common">Polyangium cellulosum</name>
    <dbReference type="NCBI Taxonomy" id="56"/>
    <lineage>
        <taxon>Bacteria</taxon>
        <taxon>Pseudomonadati</taxon>
        <taxon>Myxococcota</taxon>
        <taxon>Polyangia</taxon>
        <taxon>Polyangiales</taxon>
        <taxon>Polyangiaceae</taxon>
        <taxon>Sorangium</taxon>
    </lineage>
</organism>
<dbReference type="GO" id="GO:0006506">
    <property type="term" value="P:GPI anchor biosynthetic process"/>
    <property type="evidence" value="ECO:0007669"/>
    <property type="project" value="TreeGrafter"/>
</dbReference>
<gene>
    <name evidence="2" type="ORF">BE15_15025</name>
</gene>